<dbReference type="WBParaSite" id="L893_g14586.t1">
    <property type="protein sequence ID" value="L893_g14586.t1"/>
    <property type="gene ID" value="L893_g14586"/>
</dbReference>
<evidence type="ECO:0000256" key="1">
    <source>
        <dbReference type="SAM" id="MobiDB-lite"/>
    </source>
</evidence>
<accession>A0A1I7YB67</accession>
<dbReference type="Proteomes" id="UP000095287">
    <property type="component" value="Unplaced"/>
</dbReference>
<dbReference type="AlphaFoldDB" id="A0A1I7YB67"/>
<evidence type="ECO:0000313" key="2">
    <source>
        <dbReference type="Proteomes" id="UP000095287"/>
    </source>
</evidence>
<name>A0A1I7YB67_9BILA</name>
<organism evidence="2 3">
    <name type="scientific">Steinernema glaseri</name>
    <dbReference type="NCBI Taxonomy" id="37863"/>
    <lineage>
        <taxon>Eukaryota</taxon>
        <taxon>Metazoa</taxon>
        <taxon>Ecdysozoa</taxon>
        <taxon>Nematoda</taxon>
        <taxon>Chromadorea</taxon>
        <taxon>Rhabditida</taxon>
        <taxon>Tylenchina</taxon>
        <taxon>Panagrolaimomorpha</taxon>
        <taxon>Strongyloidoidea</taxon>
        <taxon>Steinernematidae</taxon>
        <taxon>Steinernema</taxon>
    </lineage>
</organism>
<feature type="compositionally biased region" description="Basic and acidic residues" evidence="1">
    <location>
        <begin position="21"/>
        <end position="35"/>
    </location>
</feature>
<evidence type="ECO:0000313" key="3">
    <source>
        <dbReference type="WBParaSite" id="L893_g14586.t1"/>
    </source>
</evidence>
<protein>
    <submittedName>
        <fullName evidence="3">Transcriptional regulator</fullName>
    </submittedName>
</protein>
<reference evidence="3" key="1">
    <citation type="submission" date="2016-11" db="UniProtKB">
        <authorList>
            <consortium name="WormBaseParasite"/>
        </authorList>
    </citation>
    <scope>IDENTIFICATION</scope>
</reference>
<proteinExistence type="predicted"/>
<feature type="region of interest" description="Disordered" evidence="1">
    <location>
        <begin position="21"/>
        <end position="45"/>
    </location>
</feature>
<keyword evidence="2" id="KW-1185">Reference proteome</keyword>
<sequence length="45" mass="4896">MLLHALLHHQALAQYLAADDRHGRGDAQGHAHFEQSETTLAGLHG</sequence>